<dbReference type="EMBL" id="GGEC01090063">
    <property type="protein sequence ID" value="MBX70547.1"/>
    <property type="molecule type" value="Transcribed_RNA"/>
</dbReference>
<reference evidence="2" key="1">
    <citation type="submission" date="2018-02" db="EMBL/GenBank/DDBJ databases">
        <title>Rhizophora mucronata_Transcriptome.</title>
        <authorList>
            <person name="Meera S.P."/>
            <person name="Sreeshan A."/>
            <person name="Augustine A."/>
        </authorList>
    </citation>
    <scope>NUCLEOTIDE SEQUENCE</scope>
    <source>
        <tissue evidence="2">Leaf</tissue>
    </source>
</reference>
<accession>A0A2P2QU86</accession>
<dbReference type="AlphaFoldDB" id="A0A2P2QU86"/>
<organism evidence="2">
    <name type="scientific">Rhizophora mucronata</name>
    <name type="common">Asiatic mangrove</name>
    <dbReference type="NCBI Taxonomy" id="61149"/>
    <lineage>
        <taxon>Eukaryota</taxon>
        <taxon>Viridiplantae</taxon>
        <taxon>Streptophyta</taxon>
        <taxon>Embryophyta</taxon>
        <taxon>Tracheophyta</taxon>
        <taxon>Spermatophyta</taxon>
        <taxon>Magnoliopsida</taxon>
        <taxon>eudicotyledons</taxon>
        <taxon>Gunneridae</taxon>
        <taxon>Pentapetalae</taxon>
        <taxon>rosids</taxon>
        <taxon>fabids</taxon>
        <taxon>Malpighiales</taxon>
        <taxon>Rhizophoraceae</taxon>
        <taxon>Rhizophora</taxon>
    </lineage>
</organism>
<evidence type="ECO:0000313" key="2">
    <source>
        <dbReference type="EMBL" id="MBX70547.1"/>
    </source>
</evidence>
<feature type="region of interest" description="Disordered" evidence="1">
    <location>
        <begin position="1"/>
        <end position="31"/>
    </location>
</feature>
<name>A0A2P2QU86_RHIMU</name>
<proteinExistence type="predicted"/>
<evidence type="ECO:0000256" key="1">
    <source>
        <dbReference type="SAM" id="MobiDB-lite"/>
    </source>
</evidence>
<sequence>MIGPDGRGGADEGRPDASAPRVIGEPEAIRW</sequence>
<protein>
    <submittedName>
        <fullName evidence="2">Uncharacterized protein</fullName>
    </submittedName>
</protein>